<accession>A0A1N7PCB3</accession>
<keyword evidence="8 10" id="KW-1133">Transmembrane helix</keyword>
<dbReference type="Pfam" id="PF00122">
    <property type="entry name" value="E1-E2_ATPase"/>
    <property type="match status" value="1"/>
</dbReference>
<dbReference type="STRING" id="1086013.SAMN05421774_105134"/>
<dbReference type="InterPro" id="IPR023298">
    <property type="entry name" value="ATPase_P-typ_TM_dom_sf"/>
</dbReference>
<dbReference type="PANTHER" id="PTHR43520">
    <property type="entry name" value="ATP7, ISOFORM B"/>
    <property type="match status" value="1"/>
</dbReference>
<dbReference type="PROSITE" id="PS00154">
    <property type="entry name" value="ATPASE_E1_E2"/>
    <property type="match status" value="1"/>
</dbReference>
<dbReference type="InterPro" id="IPR027256">
    <property type="entry name" value="P-typ_ATPase_IB"/>
</dbReference>
<comment type="similarity">
    <text evidence="2 10">Belongs to the cation transport ATPase (P-type) (TC 3.A.3) family. Type IB subfamily.</text>
</comment>
<dbReference type="NCBIfam" id="TIGR01525">
    <property type="entry name" value="ATPase-IB_hvy"/>
    <property type="match status" value="1"/>
</dbReference>
<evidence type="ECO:0000259" key="11">
    <source>
        <dbReference type="PROSITE" id="PS50846"/>
    </source>
</evidence>
<evidence type="ECO:0000256" key="8">
    <source>
        <dbReference type="ARBA" id="ARBA00022989"/>
    </source>
</evidence>
<evidence type="ECO:0000256" key="10">
    <source>
        <dbReference type="RuleBase" id="RU362081"/>
    </source>
</evidence>
<feature type="domain" description="HMA" evidence="11">
    <location>
        <begin position="3"/>
        <end position="68"/>
    </location>
</feature>
<feature type="domain" description="HMA" evidence="11">
    <location>
        <begin position="70"/>
        <end position="136"/>
    </location>
</feature>
<dbReference type="InterPro" id="IPR036412">
    <property type="entry name" value="HAD-like_sf"/>
</dbReference>
<dbReference type="GO" id="GO:0016887">
    <property type="term" value="F:ATP hydrolysis activity"/>
    <property type="evidence" value="ECO:0007669"/>
    <property type="project" value="InterPro"/>
</dbReference>
<keyword evidence="5 10" id="KW-0547">Nucleotide-binding</keyword>
<dbReference type="EMBL" id="FTOT01000005">
    <property type="protein sequence ID" value="SIT08198.1"/>
    <property type="molecule type" value="Genomic_DNA"/>
</dbReference>
<dbReference type="SUPFAM" id="SSF81653">
    <property type="entry name" value="Calcium ATPase, transduction domain A"/>
    <property type="match status" value="1"/>
</dbReference>
<dbReference type="PANTHER" id="PTHR43520:SF8">
    <property type="entry name" value="P-TYPE CU(+) TRANSPORTER"/>
    <property type="match status" value="1"/>
</dbReference>
<feature type="transmembrane region" description="Helical" evidence="10">
    <location>
        <begin position="157"/>
        <end position="177"/>
    </location>
</feature>
<dbReference type="InterPro" id="IPR059000">
    <property type="entry name" value="ATPase_P-type_domA"/>
</dbReference>
<dbReference type="Gene3D" id="3.40.50.1000">
    <property type="entry name" value="HAD superfamily/HAD-like"/>
    <property type="match status" value="1"/>
</dbReference>
<dbReference type="InterPro" id="IPR018303">
    <property type="entry name" value="ATPase_P-typ_P_site"/>
</dbReference>
<dbReference type="SFLD" id="SFLDS00003">
    <property type="entry name" value="Haloacid_Dehalogenase"/>
    <property type="match status" value="1"/>
</dbReference>
<evidence type="ECO:0000256" key="5">
    <source>
        <dbReference type="ARBA" id="ARBA00022741"/>
    </source>
</evidence>
<evidence type="ECO:0000313" key="13">
    <source>
        <dbReference type="Proteomes" id="UP000186141"/>
    </source>
</evidence>
<evidence type="ECO:0000256" key="9">
    <source>
        <dbReference type="ARBA" id="ARBA00023136"/>
    </source>
</evidence>
<evidence type="ECO:0000256" key="7">
    <source>
        <dbReference type="ARBA" id="ARBA00022967"/>
    </source>
</evidence>
<dbReference type="RefSeq" id="WP_076531980.1">
    <property type="nucleotide sequence ID" value="NZ_BMEH01000005.1"/>
</dbReference>
<dbReference type="PROSITE" id="PS01229">
    <property type="entry name" value="COF_2"/>
    <property type="match status" value="1"/>
</dbReference>
<reference evidence="12 13" key="1">
    <citation type="submission" date="2017-01" db="EMBL/GenBank/DDBJ databases">
        <authorList>
            <person name="Mah S.A."/>
            <person name="Swanson W.J."/>
            <person name="Moy G.W."/>
            <person name="Vacquier V.D."/>
        </authorList>
    </citation>
    <scope>NUCLEOTIDE SEQUENCE [LARGE SCALE GENOMIC DNA]</scope>
    <source>
        <strain evidence="12 13">DSM 26375</strain>
    </source>
</reference>
<dbReference type="InterPro" id="IPR001757">
    <property type="entry name" value="P_typ_ATPase"/>
</dbReference>
<dbReference type="CDD" id="cd02094">
    <property type="entry name" value="P-type_ATPase_Cu-like"/>
    <property type="match status" value="1"/>
</dbReference>
<dbReference type="InterPro" id="IPR023214">
    <property type="entry name" value="HAD_sf"/>
</dbReference>
<dbReference type="InterPro" id="IPR017969">
    <property type="entry name" value="Heavy-metal-associated_CS"/>
</dbReference>
<evidence type="ECO:0000256" key="1">
    <source>
        <dbReference type="ARBA" id="ARBA00004127"/>
    </source>
</evidence>
<dbReference type="SFLD" id="SFLDG00002">
    <property type="entry name" value="C1.7:_P-type_atpase_like"/>
    <property type="match status" value="1"/>
</dbReference>
<evidence type="ECO:0000256" key="6">
    <source>
        <dbReference type="ARBA" id="ARBA00022840"/>
    </source>
</evidence>
<dbReference type="GO" id="GO:0005524">
    <property type="term" value="F:ATP binding"/>
    <property type="evidence" value="ECO:0007669"/>
    <property type="project" value="UniProtKB-UniRule"/>
</dbReference>
<evidence type="ECO:0000256" key="3">
    <source>
        <dbReference type="ARBA" id="ARBA00022692"/>
    </source>
</evidence>
<feature type="transmembrane region" description="Helical" evidence="10">
    <location>
        <begin position="439"/>
        <end position="460"/>
    </location>
</feature>
<gene>
    <name evidence="12" type="ORF">SAMN05421774_105134</name>
</gene>
<feature type="transmembrane region" description="Helical" evidence="10">
    <location>
        <begin position="197"/>
        <end position="217"/>
    </location>
</feature>
<protein>
    <submittedName>
        <fullName evidence="12">Cu+-exporting ATPase</fullName>
    </submittedName>
</protein>
<keyword evidence="3 10" id="KW-0812">Transmembrane</keyword>
<dbReference type="AlphaFoldDB" id="A0A1N7PCB3"/>
<name>A0A1N7PCB3_9RHOB</name>
<dbReference type="InterPro" id="IPR008250">
    <property type="entry name" value="ATPase_P-typ_transduc_dom_A_sf"/>
</dbReference>
<dbReference type="Gene3D" id="3.40.1110.10">
    <property type="entry name" value="Calcium-transporting ATPase, cytoplasmic domain N"/>
    <property type="match status" value="1"/>
</dbReference>
<dbReference type="FunFam" id="2.70.150.10:FF:000002">
    <property type="entry name" value="Copper-transporting ATPase 1, putative"/>
    <property type="match status" value="1"/>
</dbReference>
<dbReference type="Pfam" id="PF00403">
    <property type="entry name" value="HMA"/>
    <property type="match status" value="2"/>
</dbReference>
<evidence type="ECO:0000256" key="2">
    <source>
        <dbReference type="ARBA" id="ARBA00006024"/>
    </source>
</evidence>
<evidence type="ECO:0000313" key="12">
    <source>
        <dbReference type="EMBL" id="SIT08198.1"/>
    </source>
</evidence>
<dbReference type="NCBIfam" id="TIGR01511">
    <property type="entry name" value="ATPase-IB1_Cu"/>
    <property type="match status" value="1"/>
</dbReference>
<keyword evidence="7" id="KW-1278">Translocase</keyword>
<comment type="subcellular location">
    <subcellularLocation>
        <location evidence="10">Cell membrane</location>
    </subcellularLocation>
    <subcellularLocation>
        <location evidence="1">Endomembrane system</location>
        <topology evidence="1">Multi-pass membrane protein</topology>
    </subcellularLocation>
</comment>
<feature type="transmembrane region" description="Helical" evidence="10">
    <location>
        <begin position="777"/>
        <end position="796"/>
    </location>
</feature>
<organism evidence="12 13">
    <name type="scientific">Gemmobacter megaterium</name>
    <dbReference type="NCBI Taxonomy" id="1086013"/>
    <lineage>
        <taxon>Bacteria</taxon>
        <taxon>Pseudomonadati</taxon>
        <taxon>Pseudomonadota</taxon>
        <taxon>Alphaproteobacteria</taxon>
        <taxon>Rhodobacterales</taxon>
        <taxon>Paracoccaceae</taxon>
        <taxon>Gemmobacter</taxon>
    </lineage>
</organism>
<dbReference type="Proteomes" id="UP000186141">
    <property type="component" value="Unassembled WGS sequence"/>
</dbReference>
<dbReference type="Gene3D" id="2.70.150.10">
    <property type="entry name" value="Calcium-transporting ATPase, cytoplasmic transduction domain A"/>
    <property type="match status" value="1"/>
</dbReference>
<dbReference type="GO" id="GO:0005886">
    <property type="term" value="C:plasma membrane"/>
    <property type="evidence" value="ECO:0007669"/>
    <property type="project" value="UniProtKB-SubCell"/>
</dbReference>
<dbReference type="InterPro" id="IPR023299">
    <property type="entry name" value="ATPase_P-typ_cyto_dom_N"/>
</dbReference>
<dbReference type="GO" id="GO:0005507">
    <property type="term" value="F:copper ion binding"/>
    <property type="evidence" value="ECO:0007669"/>
    <property type="project" value="TreeGrafter"/>
</dbReference>
<dbReference type="GO" id="GO:0055070">
    <property type="term" value="P:copper ion homeostasis"/>
    <property type="evidence" value="ECO:0007669"/>
    <property type="project" value="TreeGrafter"/>
</dbReference>
<dbReference type="PRINTS" id="PR00120">
    <property type="entry name" value="HATPASE"/>
</dbReference>
<dbReference type="SFLD" id="SFLDF00027">
    <property type="entry name" value="p-type_atpase"/>
    <property type="match status" value="1"/>
</dbReference>
<evidence type="ECO:0000256" key="4">
    <source>
        <dbReference type="ARBA" id="ARBA00022723"/>
    </source>
</evidence>
<dbReference type="SUPFAM" id="SSF55008">
    <property type="entry name" value="HMA, heavy metal-associated domain"/>
    <property type="match status" value="2"/>
</dbReference>
<proteinExistence type="inferred from homology"/>
<keyword evidence="9 10" id="KW-0472">Membrane</keyword>
<keyword evidence="4 10" id="KW-0479">Metal-binding</keyword>
<dbReference type="InterPro" id="IPR036163">
    <property type="entry name" value="HMA_dom_sf"/>
</dbReference>
<feature type="transmembrane region" description="Helical" evidence="10">
    <location>
        <begin position="749"/>
        <end position="771"/>
    </location>
</feature>
<feature type="transmembrane region" description="Helical" evidence="10">
    <location>
        <begin position="258"/>
        <end position="277"/>
    </location>
</feature>
<dbReference type="PROSITE" id="PS01047">
    <property type="entry name" value="HMA_1"/>
    <property type="match status" value="1"/>
</dbReference>
<keyword evidence="6 10" id="KW-0067">ATP-binding</keyword>
<dbReference type="GO" id="GO:0012505">
    <property type="term" value="C:endomembrane system"/>
    <property type="evidence" value="ECO:0007669"/>
    <property type="project" value="UniProtKB-SubCell"/>
</dbReference>
<dbReference type="GO" id="GO:0043682">
    <property type="term" value="F:P-type divalent copper transporter activity"/>
    <property type="evidence" value="ECO:0007669"/>
    <property type="project" value="TreeGrafter"/>
</dbReference>
<dbReference type="NCBIfam" id="TIGR01494">
    <property type="entry name" value="ATPase_P-type"/>
    <property type="match status" value="1"/>
</dbReference>
<dbReference type="InterPro" id="IPR044492">
    <property type="entry name" value="P_typ_ATPase_HD_dom"/>
</dbReference>
<dbReference type="InterPro" id="IPR006121">
    <property type="entry name" value="HMA_dom"/>
</dbReference>
<dbReference type="Pfam" id="PF00702">
    <property type="entry name" value="Hydrolase"/>
    <property type="match status" value="1"/>
</dbReference>
<keyword evidence="10" id="KW-1003">Cell membrane</keyword>
<dbReference type="CDD" id="cd00371">
    <property type="entry name" value="HMA"/>
    <property type="match status" value="2"/>
</dbReference>
<dbReference type="Gene3D" id="3.30.70.100">
    <property type="match status" value="2"/>
</dbReference>
<feature type="transmembrane region" description="Helical" evidence="10">
    <location>
        <begin position="411"/>
        <end position="433"/>
    </location>
</feature>
<feature type="transmembrane region" description="Helical" evidence="10">
    <location>
        <begin position="229"/>
        <end position="252"/>
    </location>
</feature>
<dbReference type="SUPFAM" id="SSF56784">
    <property type="entry name" value="HAD-like"/>
    <property type="match status" value="1"/>
</dbReference>
<dbReference type="PROSITE" id="PS50846">
    <property type="entry name" value="HMA_2"/>
    <property type="match status" value="2"/>
</dbReference>
<dbReference type="OrthoDB" id="9807843at2"/>
<sequence length="809" mass="82521">MPTTTTVEIEGLYCAACVGRAERVLRAQPGIAGAEVNLAQNTARIGFAGAADLEAADAALKRAGYGLRQAVTRLALDGMSCASCVTRVERALTALPGVQSATANLADTSVTVHHVAGPGMVPAMLAALGKAGYPAEPLTDAGVDRQLAEETTMKRRLLWALVLTVPVFVLEMGGHLIPAFHHWVLHTIGQGPSWTVQAVLTTAVLLGPGRVFLTRGLPSLFRLSPDMNALVAVGTLAAWAYSMVALLVPDVLPANARAVYFEAAAVIVTLILMGRWLEARARGRTGAAIRRLVDLQPDSALVETPEGDVERSAHALRPGDILRLRPGERLAADGVVVSGTSYIDESMITGEPVPVAKAEGAEVTGGTVNGTGALRVQVTRVGADTRLQQIVRMVGEAQAGKLPIQALVDRVTAVFVPVVMGIAVLAVVGWLILGAPVTQALVAGVSVLIVACPCAMGLATPTSILVGTGRAAELGVLFRKGEALQRLSAVTGVAFDKTGTLTEGRPELTDILLADGMAEDHVLSLAAAVEAQSEHPVALAIRRGAEARGAAGTVATDVQAVPGQGVVGTVDGLHVVLGNARIMQANGIDIGALAAGEAELSGRGRTVLFAAIGGRPAALLAVADPVKPGAAPGVAALRAMGLTVAMVSGDAPATARAVAAEIGIGTVVAGVLPEGKVQALAGLGQVAFVGDGINDAPVLAAAEVGLAMGQGTDVAIEAADVILTSGDPRAVATAITLARATLRNIRQNLFWAFAYNAALIPVAAGVFYPAFGLMLSPMLAAGAMALSSVFVLTNALRLRRAGHRIGENA</sequence>
<keyword evidence="13" id="KW-1185">Reference proteome</keyword>
<dbReference type="SUPFAM" id="SSF81665">
    <property type="entry name" value="Calcium ATPase, transmembrane domain M"/>
    <property type="match status" value="1"/>
</dbReference>
<dbReference type="PRINTS" id="PR00119">
    <property type="entry name" value="CATATPASE"/>
</dbReference>